<comment type="caution">
    <text evidence="7">The sequence shown here is derived from an EMBL/GenBank/DDBJ whole genome shotgun (WGS) entry which is preliminary data.</text>
</comment>
<sequence>MQQTIESAQDGLTAVQAAAKAPIHLLEARRNLHRLQTVIRLASLATSVLVVALPIYSSNFNASGLEKGLLFAIPAFMMAIARPIIGRSMDLYGRRFFLCLGVGILLLAMVLFIFAREFSFRLGGMVIRADASFAVTMLFVARMIQGFGLGTMLLSSYTITADLSRQSGRGSSFGYTEEAQYRGGLYGGLIAVLILLLFGFDPTHGLRLNQTVWSVLFAVYALGTLLAFVLAVRTVPETHKYALIEAEREEATQQKIDPQLYVLMAIVTLTTASSYGLTPFILTFIQDHLTQNILLIAVAYMPAALIWAFLPSRLGRVTDRVGRKPPMVVGLTMSGLFSLTIPFLSMVFPSVSLAIFALMLFATLEAACYAAAVPAEQAMVADMTGGKQRGTGFGLYTLAQSTGQVFGPLLMGILYDGDRAGPFLANAVILIIGSVLVVTVLQDPAKRRRSLVSIAK</sequence>
<dbReference type="EMBL" id="PGTN01000026">
    <property type="protein sequence ID" value="PJF48053.1"/>
    <property type="molecule type" value="Genomic_DNA"/>
</dbReference>
<reference evidence="7 8" key="1">
    <citation type="submission" date="2017-11" db="EMBL/GenBank/DDBJ databases">
        <title>Evolution of Phototrophy in the Chloroflexi Phylum Driven by Horizontal Gene Transfer.</title>
        <authorList>
            <person name="Ward L.M."/>
            <person name="Hemp J."/>
            <person name="Shih P.M."/>
            <person name="Mcglynn S.E."/>
            <person name="Fischer W."/>
        </authorList>
    </citation>
    <scope>NUCLEOTIDE SEQUENCE [LARGE SCALE GENOMIC DNA]</scope>
    <source>
        <strain evidence="7">JP3_7</strain>
    </source>
</reference>
<feature type="transmembrane region" description="Helical" evidence="5">
    <location>
        <begin position="135"/>
        <end position="160"/>
    </location>
</feature>
<dbReference type="Proteomes" id="UP000230790">
    <property type="component" value="Unassembled WGS sequence"/>
</dbReference>
<dbReference type="InterPro" id="IPR011701">
    <property type="entry name" value="MFS"/>
</dbReference>
<feature type="transmembrane region" description="Helical" evidence="5">
    <location>
        <begin position="38"/>
        <end position="56"/>
    </location>
</feature>
<dbReference type="CDD" id="cd17325">
    <property type="entry name" value="MFS_MdtG_SLC18_like"/>
    <property type="match status" value="1"/>
</dbReference>
<dbReference type="GO" id="GO:0005886">
    <property type="term" value="C:plasma membrane"/>
    <property type="evidence" value="ECO:0007669"/>
    <property type="project" value="UniProtKB-SubCell"/>
</dbReference>
<gene>
    <name evidence="7" type="ORF">CUN48_05635</name>
</gene>
<evidence type="ECO:0000256" key="3">
    <source>
        <dbReference type="ARBA" id="ARBA00022989"/>
    </source>
</evidence>
<feature type="domain" description="Major facilitator superfamily (MFS) profile" evidence="6">
    <location>
        <begin position="31"/>
        <end position="445"/>
    </location>
</feature>
<keyword evidence="2 5" id="KW-0812">Transmembrane</keyword>
<dbReference type="GO" id="GO:0022857">
    <property type="term" value="F:transmembrane transporter activity"/>
    <property type="evidence" value="ECO:0007669"/>
    <property type="project" value="InterPro"/>
</dbReference>
<dbReference type="PANTHER" id="PTHR23518">
    <property type="entry name" value="C-METHYLTRANSFERASE"/>
    <property type="match status" value="1"/>
</dbReference>
<keyword evidence="3 5" id="KW-1133">Transmembrane helix</keyword>
<dbReference type="PROSITE" id="PS00216">
    <property type="entry name" value="SUGAR_TRANSPORT_1"/>
    <property type="match status" value="1"/>
</dbReference>
<dbReference type="InterPro" id="IPR036259">
    <property type="entry name" value="MFS_trans_sf"/>
</dbReference>
<feature type="transmembrane region" description="Helical" evidence="5">
    <location>
        <begin position="393"/>
        <end position="415"/>
    </location>
</feature>
<protein>
    <recommendedName>
        <fullName evidence="6">Major facilitator superfamily (MFS) profile domain-containing protein</fullName>
    </recommendedName>
</protein>
<evidence type="ECO:0000259" key="6">
    <source>
        <dbReference type="PROSITE" id="PS50850"/>
    </source>
</evidence>
<dbReference type="Pfam" id="PF07690">
    <property type="entry name" value="MFS_1"/>
    <property type="match status" value="1"/>
</dbReference>
<feature type="transmembrane region" description="Helical" evidence="5">
    <location>
        <begin position="353"/>
        <end position="372"/>
    </location>
</feature>
<dbReference type="InterPro" id="IPR005829">
    <property type="entry name" value="Sugar_transporter_CS"/>
</dbReference>
<feature type="transmembrane region" description="Helical" evidence="5">
    <location>
        <begin position="181"/>
        <end position="200"/>
    </location>
</feature>
<evidence type="ECO:0000256" key="4">
    <source>
        <dbReference type="ARBA" id="ARBA00023136"/>
    </source>
</evidence>
<keyword evidence="4 5" id="KW-0472">Membrane</keyword>
<dbReference type="PANTHER" id="PTHR23518:SF2">
    <property type="entry name" value="MAJOR FACILITATOR SUPERFAMILY TRANSPORTER"/>
    <property type="match status" value="1"/>
</dbReference>
<accession>A0A2M8QE17</accession>
<dbReference type="AlphaFoldDB" id="A0A2M8QE17"/>
<organism evidence="7 8">
    <name type="scientific">Candidatus Thermofonsia Clade 3 bacterium</name>
    <dbReference type="NCBI Taxonomy" id="2364212"/>
    <lineage>
        <taxon>Bacteria</taxon>
        <taxon>Bacillati</taxon>
        <taxon>Chloroflexota</taxon>
        <taxon>Candidatus Thermofontia</taxon>
        <taxon>Candidatus Thermofonsia Clade 3</taxon>
    </lineage>
</organism>
<dbReference type="SUPFAM" id="SSF103473">
    <property type="entry name" value="MFS general substrate transporter"/>
    <property type="match status" value="1"/>
</dbReference>
<dbReference type="PROSITE" id="PS50850">
    <property type="entry name" value="MFS"/>
    <property type="match status" value="1"/>
</dbReference>
<feature type="transmembrane region" description="Helical" evidence="5">
    <location>
        <begin position="212"/>
        <end position="232"/>
    </location>
</feature>
<proteinExistence type="predicted"/>
<evidence type="ECO:0000256" key="2">
    <source>
        <dbReference type="ARBA" id="ARBA00022692"/>
    </source>
</evidence>
<feature type="transmembrane region" description="Helical" evidence="5">
    <location>
        <begin position="97"/>
        <end position="115"/>
    </location>
</feature>
<feature type="transmembrane region" description="Helical" evidence="5">
    <location>
        <begin position="293"/>
        <end position="315"/>
    </location>
</feature>
<evidence type="ECO:0000313" key="8">
    <source>
        <dbReference type="Proteomes" id="UP000230790"/>
    </source>
</evidence>
<name>A0A2M8QE17_9CHLR</name>
<evidence type="ECO:0000256" key="1">
    <source>
        <dbReference type="ARBA" id="ARBA00004651"/>
    </source>
</evidence>
<dbReference type="InterPro" id="IPR020846">
    <property type="entry name" value="MFS_dom"/>
</dbReference>
<feature type="transmembrane region" description="Helical" evidence="5">
    <location>
        <begin position="68"/>
        <end position="85"/>
    </location>
</feature>
<evidence type="ECO:0000256" key="5">
    <source>
        <dbReference type="SAM" id="Phobius"/>
    </source>
</evidence>
<feature type="transmembrane region" description="Helical" evidence="5">
    <location>
        <begin position="421"/>
        <end position="441"/>
    </location>
</feature>
<dbReference type="Gene3D" id="1.20.1250.20">
    <property type="entry name" value="MFS general substrate transporter like domains"/>
    <property type="match status" value="2"/>
</dbReference>
<comment type="subcellular location">
    <subcellularLocation>
        <location evidence="1">Cell membrane</location>
        <topology evidence="1">Multi-pass membrane protein</topology>
    </subcellularLocation>
</comment>
<feature type="transmembrane region" description="Helical" evidence="5">
    <location>
        <begin position="260"/>
        <end position="281"/>
    </location>
</feature>
<feature type="transmembrane region" description="Helical" evidence="5">
    <location>
        <begin position="327"/>
        <end position="347"/>
    </location>
</feature>
<evidence type="ECO:0000313" key="7">
    <source>
        <dbReference type="EMBL" id="PJF48053.1"/>
    </source>
</evidence>